<dbReference type="Gene3D" id="3.40.630.30">
    <property type="match status" value="1"/>
</dbReference>
<dbReference type="PANTHER" id="PTHR42791">
    <property type="entry name" value="GNAT FAMILY ACETYLTRANSFERASE"/>
    <property type="match status" value="1"/>
</dbReference>
<dbReference type="Proteomes" id="UP000198640">
    <property type="component" value="Unassembled WGS sequence"/>
</dbReference>
<dbReference type="InterPro" id="IPR000182">
    <property type="entry name" value="GNAT_dom"/>
</dbReference>
<reference evidence="2 3" key="1">
    <citation type="submission" date="2016-10" db="EMBL/GenBank/DDBJ databases">
        <authorList>
            <person name="de Groot N.N."/>
        </authorList>
    </citation>
    <scope>NUCLEOTIDE SEQUENCE [LARGE SCALE GENOMIC DNA]</scope>
    <source>
        <strain evidence="2 3">Nm1</strain>
    </source>
</reference>
<organism evidence="2 3">
    <name type="scientific">Nitrosomonas halophila</name>
    <dbReference type="NCBI Taxonomy" id="44576"/>
    <lineage>
        <taxon>Bacteria</taxon>
        <taxon>Pseudomonadati</taxon>
        <taxon>Pseudomonadota</taxon>
        <taxon>Betaproteobacteria</taxon>
        <taxon>Nitrosomonadales</taxon>
        <taxon>Nitrosomonadaceae</taxon>
        <taxon>Nitrosomonas</taxon>
    </lineage>
</organism>
<proteinExistence type="predicted"/>
<dbReference type="EMBL" id="FNOY01000073">
    <property type="protein sequence ID" value="SDY87937.1"/>
    <property type="molecule type" value="Genomic_DNA"/>
</dbReference>
<accession>A0A1H3NGA3</accession>
<evidence type="ECO:0000259" key="1">
    <source>
        <dbReference type="PROSITE" id="PS51186"/>
    </source>
</evidence>
<protein>
    <submittedName>
        <fullName evidence="2">Acetyltransferase (GNAT) family protein</fullName>
    </submittedName>
</protein>
<sequence length="203" mass="23037">MVTPVKIRELALHEVEHAAAVLGRGMLNNPLHIRVFGREAEHRERALRMLFIPVLRQQMRKGIVLGAFVADRLTGVTGMVPPKHCQPGFAEQVAVLPALIRGSGMRRSLRVFRWVRDWSRHDAATPHWHLGPVAVDQIYQGQGIGSALLREFCQRIDEHQTAGYLETDKPENVAFYQRFGFAVIEAHPVLGVRNWFMIRPAAR</sequence>
<dbReference type="InterPro" id="IPR016181">
    <property type="entry name" value="Acyl_CoA_acyltransferase"/>
</dbReference>
<dbReference type="GO" id="GO:0016747">
    <property type="term" value="F:acyltransferase activity, transferring groups other than amino-acyl groups"/>
    <property type="evidence" value="ECO:0007669"/>
    <property type="project" value="InterPro"/>
</dbReference>
<dbReference type="OrthoDB" id="9789605at2"/>
<dbReference type="SUPFAM" id="SSF55729">
    <property type="entry name" value="Acyl-CoA N-acyltransferases (Nat)"/>
    <property type="match status" value="1"/>
</dbReference>
<evidence type="ECO:0000313" key="3">
    <source>
        <dbReference type="Proteomes" id="UP000198640"/>
    </source>
</evidence>
<name>A0A1H3NGA3_9PROT</name>
<dbReference type="RefSeq" id="WP_090415612.1">
    <property type="nucleotide sequence ID" value="NZ_FNOY01000073.1"/>
</dbReference>
<dbReference type="Pfam" id="PF00583">
    <property type="entry name" value="Acetyltransf_1"/>
    <property type="match status" value="1"/>
</dbReference>
<dbReference type="CDD" id="cd04301">
    <property type="entry name" value="NAT_SF"/>
    <property type="match status" value="1"/>
</dbReference>
<dbReference type="InterPro" id="IPR052523">
    <property type="entry name" value="Trichothecene_AcTrans"/>
</dbReference>
<dbReference type="STRING" id="44576.SAMN05421881_10735"/>
<dbReference type="AlphaFoldDB" id="A0A1H3NGA3"/>
<keyword evidence="2" id="KW-0808">Transferase</keyword>
<evidence type="ECO:0000313" key="2">
    <source>
        <dbReference type="EMBL" id="SDY87937.1"/>
    </source>
</evidence>
<keyword evidence="3" id="KW-1185">Reference proteome</keyword>
<dbReference type="PANTHER" id="PTHR42791:SF1">
    <property type="entry name" value="N-ACETYLTRANSFERASE DOMAIN-CONTAINING PROTEIN"/>
    <property type="match status" value="1"/>
</dbReference>
<dbReference type="PROSITE" id="PS51186">
    <property type="entry name" value="GNAT"/>
    <property type="match status" value="1"/>
</dbReference>
<feature type="domain" description="N-acetyltransferase" evidence="1">
    <location>
        <begin position="5"/>
        <end position="202"/>
    </location>
</feature>
<gene>
    <name evidence="2" type="ORF">SAMN05421881_10735</name>
</gene>